<dbReference type="Gene3D" id="3.30.565.10">
    <property type="entry name" value="Histidine kinase-like ATPase, C-terminal domain"/>
    <property type="match status" value="1"/>
</dbReference>
<dbReference type="Pfam" id="PF02518">
    <property type="entry name" value="HATPase_c"/>
    <property type="match status" value="1"/>
</dbReference>
<dbReference type="InterPro" id="IPR004358">
    <property type="entry name" value="Sig_transdc_His_kin-like_C"/>
</dbReference>
<feature type="transmembrane region" description="Helical" evidence="5">
    <location>
        <begin position="12"/>
        <end position="29"/>
    </location>
</feature>
<keyword evidence="3" id="KW-0808">Transferase</keyword>
<protein>
    <recommendedName>
        <fullName evidence="2">histidine kinase</fullName>
        <ecNumber evidence="2">2.7.13.3</ecNumber>
    </recommendedName>
</protein>
<keyword evidence="4" id="KW-0902">Two-component regulatory system</keyword>
<organism evidence="7 8">
    <name type="scientific">Geosporobacter ferrireducens</name>
    <dbReference type="NCBI Taxonomy" id="1424294"/>
    <lineage>
        <taxon>Bacteria</taxon>
        <taxon>Bacillati</taxon>
        <taxon>Bacillota</taxon>
        <taxon>Clostridia</taxon>
        <taxon>Peptostreptococcales</taxon>
        <taxon>Thermotaleaceae</taxon>
        <taxon>Geosporobacter</taxon>
    </lineage>
</organism>
<comment type="catalytic activity">
    <reaction evidence="1">
        <text>ATP + protein L-histidine = ADP + protein N-phospho-L-histidine.</text>
        <dbReference type="EC" id="2.7.13.3"/>
    </reaction>
</comment>
<evidence type="ECO:0000256" key="3">
    <source>
        <dbReference type="ARBA" id="ARBA00022777"/>
    </source>
</evidence>
<feature type="transmembrane region" description="Helical" evidence="5">
    <location>
        <begin position="65"/>
        <end position="85"/>
    </location>
</feature>
<dbReference type="PANTHER" id="PTHR40448:SF1">
    <property type="entry name" value="TWO-COMPONENT SENSOR HISTIDINE KINASE"/>
    <property type="match status" value="1"/>
</dbReference>
<dbReference type="InterPro" id="IPR036890">
    <property type="entry name" value="HATPase_C_sf"/>
</dbReference>
<keyword evidence="3" id="KW-0418">Kinase</keyword>
<dbReference type="InterPro" id="IPR005467">
    <property type="entry name" value="His_kinase_dom"/>
</dbReference>
<sequence length="459" mass="52627">MNIYELCNEIGFPAIEAFYILLIYIILLNKELFLRENKIKASIFIVFYTTFTLWISTYLPVGLSTAIIMVFMIINLSIITSSSLLKSSIVALAVIIYLMITEGLSFLLISSILHMEISDLITNQASRFYFSLIVKALQGLLILFALRKRVRVFLSLEDDFHDTGVSYILLAIFLVGTVVFNIHYVTANSENIILYEFLIMLIFLIFIGLGVLVYKEKEKLWRIQQQYKLQAEYVKNIETLLNIIRREKHDFSNHINTVYALCIINSENTTEKIKNYLDKLIHNMQSSYRYYNTGNDYVDGLMTVKSNIAFSHDIHLDVDFEVPLNFLTLNEYDLITIISNIVDNAFDAVLSDPENEQKIVSICSYIEEGDYCLSISNNGPPIPAEIIDKIFENGFSTKTKDKEDHGLGLFIIKELIGKHQGVIAVNSSELETEFLIKFPLAKSKNEKDRLGNYKYGTVQ</sequence>
<dbReference type="EC" id="2.7.13.3" evidence="2"/>
<dbReference type="SUPFAM" id="SSF55874">
    <property type="entry name" value="ATPase domain of HSP90 chaperone/DNA topoisomerase II/histidine kinase"/>
    <property type="match status" value="1"/>
</dbReference>
<evidence type="ECO:0000313" key="7">
    <source>
        <dbReference type="EMBL" id="AOT68691.1"/>
    </source>
</evidence>
<dbReference type="GO" id="GO:0004673">
    <property type="term" value="F:protein histidine kinase activity"/>
    <property type="evidence" value="ECO:0007669"/>
    <property type="project" value="UniProtKB-EC"/>
</dbReference>
<reference evidence="7 8" key="1">
    <citation type="submission" date="2016-09" db="EMBL/GenBank/DDBJ databases">
        <title>Genomic analysis reveals versatility of anaerobic energy metabolism of Geosporobacter ferrireducens IRF9 of phylum Firmicutes.</title>
        <authorList>
            <person name="Kim S.-J."/>
        </authorList>
    </citation>
    <scope>NUCLEOTIDE SEQUENCE [LARGE SCALE GENOMIC DNA]</scope>
    <source>
        <strain evidence="7 8">IRF9</strain>
    </source>
</reference>
<keyword evidence="5" id="KW-0472">Membrane</keyword>
<evidence type="ECO:0000256" key="2">
    <source>
        <dbReference type="ARBA" id="ARBA00012438"/>
    </source>
</evidence>
<evidence type="ECO:0000259" key="6">
    <source>
        <dbReference type="PROSITE" id="PS50109"/>
    </source>
</evidence>
<dbReference type="GO" id="GO:0000160">
    <property type="term" value="P:phosphorelay signal transduction system"/>
    <property type="evidence" value="ECO:0007669"/>
    <property type="project" value="UniProtKB-KW"/>
</dbReference>
<feature type="transmembrane region" description="Helical" evidence="5">
    <location>
        <begin position="127"/>
        <end position="146"/>
    </location>
</feature>
<dbReference type="Pfam" id="PF14689">
    <property type="entry name" value="SPOB_a"/>
    <property type="match status" value="1"/>
</dbReference>
<feature type="domain" description="Histidine kinase" evidence="6">
    <location>
        <begin position="311"/>
        <end position="442"/>
    </location>
</feature>
<dbReference type="InterPro" id="IPR003594">
    <property type="entry name" value="HATPase_dom"/>
</dbReference>
<dbReference type="KEGG" id="gfe:Gferi_03325"/>
<dbReference type="PANTHER" id="PTHR40448">
    <property type="entry name" value="TWO-COMPONENT SENSOR HISTIDINE KINASE"/>
    <property type="match status" value="1"/>
</dbReference>
<feature type="transmembrane region" description="Helical" evidence="5">
    <location>
        <begin position="167"/>
        <end position="186"/>
    </location>
</feature>
<dbReference type="OrthoDB" id="1677679at2"/>
<name>A0A1D8GCQ3_9FIRM</name>
<feature type="transmembrane region" description="Helical" evidence="5">
    <location>
        <begin position="41"/>
        <end position="59"/>
    </location>
</feature>
<dbReference type="STRING" id="1424294.Gferi_03325"/>
<dbReference type="GO" id="GO:0042802">
    <property type="term" value="F:identical protein binding"/>
    <property type="evidence" value="ECO:0007669"/>
    <property type="project" value="TreeGrafter"/>
</dbReference>
<dbReference type="PRINTS" id="PR00344">
    <property type="entry name" value="BCTRLSENSOR"/>
</dbReference>
<keyword evidence="8" id="KW-1185">Reference proteome</keyword>
<accession>A0A1D8GCQ3</accession>
<proteinExistence type="predicted"/>
<dbReference type="Proteomes" id="UP000095743">
    <property type="component" value="Chromosome"/>
</dbReference>
<dbReference type="AlphaFoldDB" id="A0A1D8GCQ3"/>
<dbReference type="PROSITE" id="PS50109">
    <property type="entry name" value="HIS_KIN"/>
    <property type="match status" value="1"/>
</dbReference>
<keyword evidence="5" id="KW-0812">Transmembrane</keyword>
<evidence type="ECO:0000256" key="4">
    <source>
        <dbReference type="ARBA" id="ARBA00023012"/>
    </source>
</evidence>
<dbReference type="EMBL" id="CP017269">
    <property type="protein sequence ID" value="AOT68691.1"/>
    <property type="molecule type" value="Genomic_DNA"/>
</dbReference>
<feature type="transmembrane region" description="Helical" evidence="5">
    <location>
        <begin position="92"/>
        <end position="115"/>
    </location>
</feature>
<gene>
    <name evidence="7" type="ORF">Gferi_03325</name>
</gene>
<feature type="transmembrane region" description="Helical" evidence="5">
    <location>
        <begin position="192"/>
        <end position="214"/>
    </location>
</feature>
<dbReference type="InterPro" id="IPR039506">
    <property type="entry name" value="SPOB_a"/>
</dbReference>
<dbReference type="SMART" id="SM00387">
    <property type="entry name" value="HATPase_c"/>
    <property type="match status" value="1"/>
</dbReference>
<evidence type="ECO:0000256" key="1">
    <source>
        <dbReference type="ARBA" id="ARBA00000085"/>
    </source>
</evidence>
<dbReference type="RefSeq" id="WP_069974267.1">
    <property type="nucleotide sequence ID" value="NZ_CP017269.1"/>
</dbReference>
<evidence type="ECO:0000313" key="8">
    <source>
        <dbReference type="Proteomes" id="UP000095743"/>
    </source>
</evidence>
<keyword evidence="5" id="KW-1133">Transmembrane helix</keyword>
<evidence type="ECO:0000256" key="5">
    <source>
        <dbReference type="SAM" id="Phobius"/>
    </source>
</evidence>